<name>A0ABR8QD67_9CELL</name>
<keyword evidence="4" id="KW-0687">Ribonucleoprotein</keyword>
<dbReference type="InterPro" id="IPR006464">
    <property type="entry name" value="AcTrfase_RimI/Ard1"/>
</dbReference>
<evidence type="ECO:0000313" key="5">
    <source>
        <dbReference type="Proteomes" id="UP000604241"/>
    </source>
</evidence>
<dbReference type="Proteomes" id="UP000604241">
    <property type="component" value="Unassembled WGS sequence"/>
</dbReference>
<dbReference type="Gene3D" id="3.40.630.30">
    <property type="match status" value="1"/>
</dbReference>
<keyword evidence="4" id="KW-0689">Ribosomal protein</keyword>
<evidence type="ECO:0000256" key="1">
    <source>
        <dbReference type="ARBA" id="ARBA00022679"/>
    </source>
</evidence>
<reference evidence="4 5" key="1">
    <citation type="submission" date="2020-08" db="EMBL/GenBank/DDBJ databases">
        <title>A Genomic Blueprint of the Chicken Gut Microbiome.</title>
        <authorList>
            <person name="Gilroy R."/>
            <person name="Ravi A."/>
            <person name="Getino M."/>
            <person name="Pursley I."/>
            <person name="Horton D.L."/>
            <person name="Alikhan N.-F."/>
            <person name="Baker D."/>
            <person name="Gharbi K."/>
            <person name="Hall N."/>
            <person name="Watson M."/>
            <person name="Adriaenssens E.M."/>
            <person name="Foster-Nyarko E."/>
            <person name="Jarju S."/>
            <person name="Secka A."/>
            <person name="Antonio M."/>
            <person name="Oren A."/>
            <person name="Chaudhuri R."/>
            <person name="La Ragione R.M."/>
            <person name="Hildebrand F."/>
            <person name="Pallen M.J."/>
        </authorList>
    </citation>
    <scope>NUCLEOTIDE SEQUENCE [LARGE SCALE GENOMIC DNA]</scope>
    <source>
        <strain evidence="4 5">Sa3CUA2</strain>
    </source>
</reference>
<dbReference type="SUPFAM" id="SSF55729">
    <property type="entry name" value="Acyl-CoA N-acyltransferases (Nat)"/>
    <property type="match status" value="1"/>
</dbReference>
<dbReference type="InterPro" id="IPR000182">
    <property type="entry name" value="GNAT_dom"/>
</dbReference>
<dbReference type="RefSeq" id="WP_191782444.1">
    <property type="nucleotide sequence ID" value="NZ_JACSQV010000006.1"/>
</dbReference>
<keyword evidence="2" id="KW-0012">Acyltransferase</keyword>
<feature type="domain" description="N-acetyltransferase" evidence="3">
    <location>
        <begin position="8"/>
        <end position="154"/>
    </location>
</feature>
<dbReference type="GO" id="GO:0005840">
    <property type="term" value="C:ribosome"/>
    <property type="evidence" value="ECO:0007669"/>
    <property type="project" value="UniProtKB-KW"/>
</dbReference>
<evidence type="ECO:0000259" key="3">
    <source>
        <dbReference type="PROSITE" id="PS51186"/>
    </source>
</evidence>
<proteinExistence type="predicted"/>
<comment type="caution">
    <text evidence="4">The sequence shown here is derived from an EMBL/GenBank/DDBJ whole genome shotgun (WGS) entry which is preliminary data.</text>
</comment>
<dbReference type="PANTHER" id="PTHR43877">
    <property type="entry name" value="AMINOALKYLPHOSPHONATE N-ACETYLTRANSFERASE-RELATED-RELATED"/>
    <property type="match status" value="1"/>
</dbReference>
<evidence type="ECO:0000313" key="4">
    <source>
        <dbReference type="EMBL" id="MBD7918359.1"/>
    </source>
</evidence>
<keyword evidence="5" id="KW-1185">Reference proteome</keyword>
<dbReference type="EMBL" id="JACSQV010000006">
    <property type="protein sequence ID" value="MBD7918359.1"/>
    <property type="molecule type" value="Genomic_DNA"/>
</dbReference>
<evidence type="ECO:0000256" key="2">
    <source>
        <dbReference type="ARBA" id="ARBA00023315"/>
    </source>
</evidence>
<dbReference type="InterPro" id="IPR050832">
    <property type="entry name" value="Bact_Acetyltransf"/>
</dbReference>
<accession>A0ABR8QD67</accession>
<protein>
    <submittedName>
        <fullName evidence="4">Ribosomal protein S18-alanine N-acetyltransferase</fullName>
    </submittedName>
</protein>
<dbReference type="InterPro" id="IPR016181">
    <property type="entry name" value="Acyl_CoA_acyltransferase"/>
</dbReference>
<keyword evidence="1" id="KW-0808">Transferase</keyword>
<dbReference type="NCBIfam" id="TIGR01575">
    <property type="entry name" value="rimI"/>
    <property type="match status" value="1"/>
</dbReference>
<organism evidence="4 5">
    <name type="scientific">Cellulomonas avistercoris</name>
    <dbReference type="NCBI Taxonomy" id="2762242"/>
    <lineage>
        <taxon>Bacteria</taxon>
        <taxon>Bacillati</taxon>
        <taxon>Actinomycetota</taxon>
        <taxon>Actinomycetes</taxon>
        <taxon>Micrococcales</taxon>
        <taxon>Cellulomonadaceae</taxon>
        <taxon>Cellulomonas</taxon>
    </lineage>
</organism>
<dbReference type="CDD" id="cd04301">
    <property type="entry name" value="NAT_SF"/>
    <property type="match status" value="1"/>
</dbReference>
<gene>
    <name evidence="4" type="primary">rimI</name>
    <name evidence="4" type="ORF">H9657_08730</name>
</gene>
<sequence>MSAPALDVAVRPLVAGDLSALDRMERTLFGVSAWTRQMLAEELVGPGRTYVGAELPGGSLVGYAGIWFDGRDAQVMTVATDPGYQGRGIARRMLVTLLERARALGAESVLLEVRVDNAPAIHLYETLGFTQLGRRRGYYQPENVDAWTMQLLLPREVRVVREVPEVRSEQEAS</sequence>
<dbReference type="Pfam" id="PF00583">
    <property type="entry name" value="Acetyltransf_1"/>
    <property type="match status" value="1"/>
</dbReference>
<dbReference type="PROSITE" id="PS51186">
    <property type="entry name" value="GNAT"/>
    <property type="match status" value="1"/>
</dbReference>